<dbReference type="EMBL" id="JACJIA010000004">
    <property type="protein sequence ID" value="MBA8951995.1"/>
    <property type="molecule type" value="Genomic_DNA"/>
</dbReference>
<dbReference type="RefSeq" id="WP_182844285.1">
    <property type="nucleotide sequence ID" value="NZ_BAAALP010000014.1"/>
</dbReference>
<organism evidence="1 2">
    <name type="scientific">Actinomadura namibiensis</name>
    <dbReference type="NCBI Taxonomy" id="182080"/>
    <lineage>
        <taxon>Bacteria</taxon>
        <taxon>Bacillati</taxon>
        <taxon>Actinomycetota</taxon>
        <taxon>Actinomycetes</taxon>
        <taxon>Streptosporangiales</taxon>
        <taxon>Thermomonosporaceae</taxon>
        <taxon>Actinomadura</taxon>
    </lineage>
</organism>
<evidence type="ECO:0000313" key="2">
    <source>
        <dbReference type="Proteomes" id="UP000572680"/>
    </source>
</evidence>
<sequence>MPEQTAVPASGLVDISGLTLHDLDDLDDGTIAWALREVLDPAPGETEVVAGFDNS</sequence>
<protein>
    <submittedName>
        <fullName evidence="1">FXSXX-COOH protein</fullName>
    </submittedName>
</protein>
<proteinExistence type="predicted"/>
<dbReference type="Proteomes" id="UP000572680">
    <property type="component" value="Unassembled WGS sequence"/>
</dbReference>
<reference evidence="1 2" key="1">
    <citation type="submission" date="2020-08" db="EMBL/GenBank/DDBJ databases">
        <title>Genomic Encyclopedia of Type Strains, Phase IV (KMG-IV): sequencing the most valuable type-strain genomes for metagenomic binning, comparative biology and taxonomic classification.</title>
        <authorList>
            <person name="Goeker M."/>
        </authorList>
    </citation>
    <scope>NUCLEOTIDE SEQUENCE [LARGE SCALE GENOMIC DNA]</scope>
    <source>
        <strain evidence="1 2">DSM 44197</strain>
    </source>
</reference>
<comment type="caution">
    <text evidence="1">The sequence shown here is derived from an EMBL/GenBank/DDBJ whole genome shotgun (WGS) entry which is preliminary data.</text>
</comment>
<evidence type="ECO:0000313" key="1">
    <source>
        <dbReference type="EMBL" id="MBA8951995.1"/>
    </source>
</evidence>
<dbReference type="AlphaFoldDB" id="A0A7W3LPP6"/>
<dbReference type="NCBIfam" id="TIGR04268">
    <property type="entry name" value="FxSxx-COOH"/>
    <property type="match status" value="1"/>
</dbReference>
<keyword evidence="2" id="KW-1185">Reference proteome</keyword>
<accession>A0A7W3LPP6</accession>
<dbReference type="InterPro" id="IPR026334">
    <property type="entry name" value="FxSxx-COOH"/>
</dbReference>
<name>A0A7W3LPP6_ACTNM</name>
<gene>
    <name evidence="1" type="ORF">HNR61_003635</name>
</gene>